<gene>
    <name evidence="1" type="ORF">BT96DRAFT_935926</name>
</gene>
<evidence type="ECO:0000313" key="2">
    <source>
        <dbReference type="Proteomes" id="UP000799118"/>
    </source>
</evidence>
<keyword evidence="2" id="KW-1185">Reference proteome</keyword>
<name>A0A6A4I080_9AGAR</name>
<dbReference type="EMBL" id="ML769419">
    <property type="protein sequence ID" value="KAE9404169.1"/>
    <property type="molecule type" value="Genomic_DNA"/>
</dbReference>
<proteinExistence type="predicted"/>
<accession>A0A6A4I080</accession>
<organism evidence="1 2">
    <name type="scientific">Gymnopus androsaceus JB14</name>
    <dbReference type="NCBI Taxonomy" id="1447944"/>
    <lineage>
        <taxon>Eukaryota</taxon>
        <taxon>Fungi</taxon>
        <taxon>Dikarya</taxon>
        <taxon>Basidiomycota</taxon>
        <taxon>Agaricomycotina</taxon>
        <taxon>Agaricomycetes</taxon>
        <taxon>Agaricomycetidae</taxon>
        <taxon>Agaricales</taxon>
        <taxon>Marasmiineae</taxon>
        <taxon>Omphalotaceae</taxon>
        <taxon>Gymnopus</taxon>
    </lineage>
</organism>
<sequence length="177" mass="20770">MRMGVADVRERRNWKMVDWEDFNKRLKEKMSELELPKEIEIEAEFWKVLEGLDKAVEEVVKRKARANPSHPVHKEFRRMRQTMLTEIKKAKADTWVAYLTDADERKMVEGGPTDGGRLWIPELWLADKRGVKKLVRDYPGKAKICWDTFFPLLPVESCIPKTAKYPEGSMGVQNTHR</sequence>
<reference evidence="1" key="1">
    <citation type="journal article" date="2019" name="Environ. Microbiol.">
        <title>Fungal ecological strategies reflected in gene transcription - a case study of two litter decomposers.</title>
        <authorList>
            <person name="Barbi F."/>
            <person name="Kohler A."/>
            <person name="Barry K."/>
            <person name="Baskaran P."/>
            <person name="Daum C."/>
            <person name="Fauchery L."/>
            <person name="Ihrmark K."/>
            <person name="Kuo A."/>
            <person name="LaButti K."/>
            <person name="Lipzen A."/>
            <person name="Morin E."/>
            <person name="Grigoriev I.V."/>
            <person name="Henrissat B."/>
            <person name="Lindahl B."/>
            <person name="Martin F."/>
        </authorList>
    </citation>
    <scope>NUCLEOTIDE SEQUENCE</scope>
    <source>
        <strain evidence="1">JB14</strain>
    </source>
</reference>
<dbReference type="AlphaFoldDB" id="A0A6A4I080"/>
<dbReference type="Proteomes" id="UP000799118">
    <property type="component" value="Unassembled WGS sequence"/>
</dbReference>
<evidence type="ECO:0000313" key="1">
    <source>
        <dbReference type="EMBL" id="KAE9404169.1"/>
    </source>
</evidence>
<protein>
    <submittedName>
        <fullName evidence="1">Uncharacterized protein</fullName>
    </submittedName>
</protein>